<feature type="region of interest" description="Disordered" evidence="17">
    <location>
        <begin position="295"/>
        <end position="327"/>
    </location>
</feature>
<evidence type="ECO:0000256" key="17">
    <source>
        <dbReference type="SAM" id="MobiDB-lite"/>
    </source>
</evidence>
<protein>
    <recommendedName>
        <fullName evidence="12">Phospholipid phosphatase-related protein type 4</fullName>
    </recommendedName>
    <alternativeName>
        <fullName evidence="13">Brain-specific phosphatidic acid phosphatase-like protein 1</fullName>
    </alternativeName>
    <alternativeName>
        <fullName evidence="14">Inactive 2-lysophosphatidate phosphatase PLPPR4</fullName>
    </alternativeName>
    <alternativeName>
        <fullName evidence="16">Lipid phosphate phosphatase-related protein type 4</fullName>
    </alternativeName>
    <alternativeName>
        <fullName evidence="15">Plasticity-related gene 1 protein</fullName>
    </alternativeName>
</protein>
<dbReference type="FunFam" id="1.20.144.10:FF:000012">
    <property type="entry name" value="Phospholipid phosphatase-related protein type 4"/>
    <property type="match status" value="1"/>
</dbReference>
<evidence type="ECO:0000259" key="19">
    <source>
        <dbReference type="SMART" id="SM00014"/>
    </source>
</evidence>
<dbReference type="GO" id="GO:0008195">
    <property type="term" value="F:phosphatidate phosphatase activity"/>
    <property type="evidence" value="ECO:0007669"/>
    <property type="project" value="TreeGrafter"/>
</dbReference>
<evidence type="ECO:0000256" key="5">
    <source>
        <dbReference type="ARBA" id="ARBA00022989"/>
    </source>
</evidence>
<feature type="region of interest" description="Disordered" evidence="17">
    <location>
        <begin position="30"/>
        <end position="54"/>
    </location>
</feature>
<evidence type="ECO:0000256" key="18">
    <source>
        <dbReference type="SAM" id="Phobius"/>
    </source>
</evidence>
<evidence type="ECO:0000256" key="14">
    <source>
        <dbReference type="ARBA" id="ARBA00078504"/>
    </source>
</evidence>
<comment type="similarity">
    <text evidence="1">Belongs to the PA-phosphatase related phosphoesterase family.</text>
</comment>
<comment type="function">
    <text evidence="11">Postsynaptic density membrane protein that indirectly regulates glutamatergic synaptic transmission through lysophosphatidic acid (LPA)-mediated signaling pathways. Binds lysophosphatidic acid (LPA) and mediates its internalization into cells. Could act as receptor or a transporter of this lipid at the post-synaptic membrane. Modulates lysophosphatidic acid (LPA) activity in neuron axonal outgrowth during development by attenuating phospholipid-induced axon collapse.</text>
</comment>
<accession>A0AAU9Z8T2</accession>
<dbReference type="PANTHER" id="PTHR10165">
    <property type="entry name" value="LIPID PHOSPHATE PHOSPHATASE"/>
    <property type="match status" value="1"/>
</dbReference>
<evidence type="ECO:0000256" key="4">
    <source>
        <dbReference type="ARBA" id="ARBA00022692"/>
    </source>
</evidence>
<evidence type="ECO:0000256" key="16">
    <source>
        <dbReference type="ARBA" id="ARBA00081264"/>
    </source>
</evidence>
<evidence type="ECO:0000313" key="20">
    <source>
        <dbReference type="EMBL" id="CAH6789114.1"/>
    </source>
</evidence>
<keyword evidence="4 18" id="KW-0812">Transmembrane</keyword>
<feature type="transmembrane region" description="Helical" evidence="18">
    <location>
        <begin position="215"/>
        <end position="234"/>
    </location>
</feature>
<evidence type="ECO:0000313" key="21">
    <source>
        <dbReference type="Proteomes" id="UP001152836"/>
    </source>
</evidence>
<dbReference type="GO" id="GO:0098839">
    <property type="term" value="C:postsynaptic density membrane"/>
    <property type="evidence" value="ECO:0007669"/>
    <property type="project" value="UniProtKB-SubCell"/>
</dbReference>
<dbReference type="CDD" id="cd03384">
    <property type="entry name" value="PAP2_wunen"/>
    <property type="match status" value="1"/>
</dbReference>
<evidence type="ECO:0000256" key="15">
    <source>
        <dbReference type="ARBA" id="ARBA00079928"/>
    </source>
</evidence>
<dbReference type="GO" id="GO:0007165">
    <property type="term" value="P:signal transduction"/>
    <property type="evidence" value="ECO:0007669"/>
    <property type="project" value="TreeGrafter"/>
</dbReference>
<evidence type="ECO:0000256" key="11">
    <source>
        <dbReference type="ARBA" id="ARBA00057386"/>
    </source>
</evidence>
<dbReference type="InterPro" id="IPR036938">
    <property type="entry name" value="PAP2/HPO_sf"/>
</dbReference>
<dbReference type="GO" id="GO:0006644">
    <property type="term" value="P:phospholipid metabolic process"/>
    <property type="evidence" value="ECO:0007669"/>
    <property type="project" value="InterPro"/>
</dbReference>
<dbReference type="SMART" id="SM00014">
    <property type="entry name" value="acidPPc"/>
    <property type="match status" value="1"/>
</dbReference>
<feature type="domain" description="Phosphatidic acid phosphatase type 2/haloperoxidase" evidence="19">
    <location>
        <begin position="117"/>
        <end position="261"/>
    </location>
</feature>
<organism evidence="20 21">
    <name type="scientific">Phodopus roborovskii</name>
    <name type="common">Roborovski's desert hamster</name>
    <name type="synonym">Cricetulus roborovskii</name>
    <dbReference type="NCBI Taxonomy" id="109678"/>
    <lineage>
        <taxon>Eukaryota</taxon>
        <taxon>Metazoa</taxon>
        <taxon>Chordata</taxon>
        <taxon>Craniata</taxon>
        <taxon>Vertebrata</taxon>
        <taxon>Euteleostomi</taxon>
        <taxon>Mammalia</taxon>
        <taxon>Eutheria</taxon>
        <taxon>Euarchontoglires</taxon>
        <taxon>Glires</taxon>
        <taxon>Rodentia</taxon>
        <taxon>Myomorpha</taxon>
        <taxon>Muroidea</taxon>
        <taxon>Cricetidae</taxon>
        <taxon>Cricetinae</taxon>
        <taxon>Phodopus</taxon>
    </lineage>
</organism>
<evidence type="ECO:0000256" key="2">
    <source>
        <dbReference type="ARBA" id="ARBA00022475"/>
    </source>
</evidence>
<dbReference type="GO" id="GO:0046839">
    <property type="term" value="P:phospholipid dephosphorylation"/>
    <property type="evidence" value="ECO:0007669"/>
    <property type="project" value="TreeGrafter"/>
</dbReference>
<proteinExistence type="inferred from homology"/>
<dbReference type="InterPro" id="IPR000326">
    <property type="entry name" value="PAP2/HPO"/>
</dbReference>
<comment type="subcellular location">
    <subcellularLocation>
        <location evidence="10">Postsynaptic density membrane</location>
        <topology evidence="10">Multi-pass membrane protein</topology>
    </subcellularLocation>
</comment>
<feature type="region of interest" description="Disordered" evidence="17">
    <location>
        <begin position="678"/>
        <end position="702"/>
    </location>
</feature>
<feature type="region of interest" description="Disordered" evidence="17">
    <location>
        <begin position="608"/>
        <end position="637"/>
    </location>
</feature>
<keyword evidence="7 18" id="KW-0472">Membrane</keyword>
<keyword evidence="9" id="KW-0628">Postsynaptic cell membrane</keyword>
<dbReference type="SUPFAM" id="SSF48317">
    <property type="entry name" value="Acid phosphatase/Vanadium-dependent haloperoxidase"/>
    <property type="match status" value="1"/>
</dbReference>
<evidence type="ECO:0000256" key="9">
    <source>
        <dbReference type="ARBA" id="ARBA00023257"/>
    </source>
</evidence>
<comment type="caution">
    <text evidence="20">The sequence shown here is derived from an EMBL/GenBank/DDBJ whole genome shotgun (WGS) entry which is preliminary data.</text>
</comment>
<evidence type="ECO:0000256" key="10">
    <source>
        <dbReference type="ARBA" id="ARBA00037872"/>
    </source>
</evidence>
<sequence>MQRSGSSGARGECDISGAGRLRLEQAARLGRTVHTSPGGGPRARQAAGMSAKERPKGKVIKDSVTLLPCFYFVEIMVGEGILYCCLSKRRNGAGLEPNINAGGCNFNSFLRRAVRFVGVHVFGLCSTALITDIIQLSTGYQAPYFLTVCKPNYTSLNVSCKENSYIVEDICSGSDLTVINSGRKSFPSQHATLAAFAAVYVSMYFNSTLTDSSKLLKPLLVFTFIICGIICGLTRITQYKNHPVDVYCGFLIGGGIALYLGLYAVGNFLPSEDSMLQQRDALRSLADLNQDPSRVLSAKNGSSSDGIAHTEGILNRNHRDPSSLTNLKRANADVEIITPRSPMGKESMVTFSNTLPRANTPSVEDPVRRNASIHASMDSARSKQLLTQWKSKNESRKMSLQVMDTEPEGQSPPRSIEMRSSSEPSRVGVNGDHHVPGNQYLKIQPGTVPSCNNSIPGGPRVSIQSRPGSSQLVHIPEETQENISTSPKSSSARAKWLKAAEKTVACNRSNSQPRIMQVIAMSKQQGVLQSSPKNAEGSTVTCTGSIRYKTLTDHEPGGIVRVEAHPENNRPIIQIPSTEGEGSGSWKWKAPEKGSLRQTYELNDLNRDSESCESLKDSFGSGDRKRSNIDSNEHHHHGITTIRVTPVEGSEIGSETLSVSSSRDSTLRRKGNIILIPERSNSPENTRNIFYKGTSPTRAYKD</sequence>
<evidence type="ECO:0000256" key="6">
    <source>
        <dbReference type="ARBA" id="ARBA00023018"/>
    </source>
</evidence>
<dbReference type="InterPro" id="IPR043216">
    <property type="entry name" value="PAP-like"/>
</dbReference>
<name>A0AAU9Z8T2_PHORO</name>
<feature type="compositionally biased region" description="Polar residues" evidence="17">
    <location>
        <begin position="679"/>
        <end position="688"/>
    </location>
</feature>
<feature type="region of interest" description="Disordered" evidence="17">
    <location>
        <begin position="392"/>
        <end position="430"/>
    </location>
</feature>
<dbReference type="EMBL" id="CALSGD010001408">
    <property type="protein sequence ID" value="CAH6789114.1"/>
    <property type="molecule type" value="Genomic_DNA"/>
</dbReference>
<feature type="transmembrane region" description="Helical" evidence="18">
    <location>
        <begin position="246"/>
        <end position="269"/>
    </location>
</feature>
<feature type="compositionally biased region" description="Basic and acidic residues" evidence="17">
    <location>
        <begin position="608"/>
        <end position="633"/>
    </location>
</feature>
<dbReference type="Gene3D" id="1.20.144.10">
    <property type="entry name" value="Phosphatidic acid phosphatase type 2/haloperoxidase"/>
    <property type="match status" value="1"/>
</dbReference>
<gene>
    <name evidence="20" type="primary">Plppr4</name>
    <name evidence="20" type="ORF">PHOROB_LOCUS6690</name>
</gene>
<keyword evidence="5 18" id="KW-1133">Transmembrane helix</keyword>
<evidence type="ECO:0000256" key="3">
    <source>
        <dbReference type="ARBA" id="ARBA00022553"/>
    </source>
</evidence>
<keyword evidence="6" id="KW-0770">Synapse</keyword>
<dbReference type="Proteomes" id="UP001152836">
    <property type="component" value="Unassembled WGS sequence"/>
</dbReference>
<evidence type="ECO:0000256" key="8">
    <source>
        <dbReference type="ARBA" id="ARBA00023180"/>
    </source>
</evidence>
<keyword evidence="2" id="KW-1003">Cell membrane</keyword>
<keyword evidence="8" id="KW-0325">Glycoprotein</keyword>
<dbReference type="PANTHER" id="PTHR10165:SF13">
    <property type="entry name" value="PHOSPHOLIPID PHOSPHATASE-RELATED PROTEIN TYPE 4"/>
    <property type="match status" value="1"/>
</dbReference>
<dbReference type="GO" id="GO:0007409">
    <property type="term" value="P:axonogenesis"/>
    <property type="evidence" value="ECO:0007669"/>
    <property type="project" value="TreeGrafter"/>
</dbReference>
<evidence type="ECO:0000256" key="7">
    <source>
        <dbReference type="ARBA" id="ARBA00023136"/>
    </source>
</evidence>
<keyword evidence="3" id="KW-0597">Phosphoprotein</keyword>
<dbReference type="Pfam" id="PF01569">
    <property type="entry name" value="PAP2"/>
    <property type="match status" value="1"/>
</dbReference>
<evidence type="ECO:0000256" key="12">
    <source>
        <dbReference type="ARBA" id="ARBA00069377"/>
    </source>
</evidence>
<evidence type="ECO:0000256" key="1">
    <source>
        <dbReference type="ARBA" id="ARBA00008816"/>
    </source>
</evidence>
<keyword evidence="21" id="KW-1185">Reference proteome</keyword>
<evidence type="ECO:0000256" key="13">
    <source>
        <dbReference type="ARBA" id="ARBA00076753"/>
    </source>
</evidence>
<reference evidence="20" key="1">
    <citation type="submission" date="2022-06" db="EMBL/GenBank/DDBJ databases">
        <authorList>
            <person name="Andreotti S."/>
            <person name="Wyler E."/>
        </authorList>
    </citation>
    <scope>NUCLEOTIDE SEQUENCE</scope>
</reference>
<dbReference type="AlphaFoldDB" id="A0AAU9Z8T2"/>